<dbReference type="PROSITE" id="PS50812">
    <property type="entry name" value="PWWP"/>
    <property type="match status" value="1"/>
</dbReference>
<dbReference type="InterPro" id="IPR034732">
    <property type="entry name" value="EPHD"/>
</dbReference>
<sequence>MPGQPAALPAVEFTALSHPLPLPDVGDRHLVPFGFNDGADWDAYPAYEHAHRYLRWHQPLEAELAKQVEYDMDEQDQLWLDSLNADRKRDGHAPISYEVFEVIMDKIEKEWFDLTRNVPKRTNALPSEDSKCAICDDGECENANAIVFCDGCNLAVHQDCYGVPYIPEGQWLCRKCTVSPDKPVTCVLCPRSYGAFKQTTTGQWAHLLCAIWIPDTSVSNTVYMEPVDGIEHIPKSRWKLVCYLCKKRVGACIQCASRTCYTAFHVTCAREYGLSLKMKQGLGAAGELRAYCDKHGEVAPSRPGTPALGQLKSRPSTPSTPTLAGASTSTSLLKLTLKLPSSSSTPGPSNKTPSRPLLPAAAAVGGRAYKATLPSRGPPIVPLRIAERVVAYLGTKLKLPGKKDVVNVVCRYWSLKREARRGAPLLKRIHLEPWTASATSRQQSESDKAHKLELIRLLRNDLEKVRMLTERVRKRERKKLERAQCLAGVVDEFVWPLEKRLRDALEQVKSLDKSNHFLRPVDRKAVPDYYEHIHAPMDWQTMGDKLARHEYLTAQDFTDDVHLVINNARKYNKPHTTLHKFATRLLDLVEEPILDALVALDDPASDVHVRRTEVARVLTRERIAELWEFGYDVEDPEGKKKEAAQARLKEEEEAEALKKSKSAKKDVKGKGKARAATADEDDDEAMEVDGDDAQPEASTSRAQRRKSASVAPANPPTATSNRKKRSAELAVLDSPAPAARTTRAGTAAAVAAATPQPRTTRSGATVAKPVEAATADKARDRKGKGKALDEPVSARKAAPGSPNKGPAAELAPEAVDSKAMFKHFETGSTAAPPTPQTSTSALPEPDTAVSSATRDKKGKGKAAVEPVAEEDEDESHAAPHDAKEQPHETVSAPSKPSPSKKARLESPKKGDESGSSLSDAQQLRDWENKVKELEPSIAIDPKADLDEGHLVWARIAPHPFFPAEVVDADASDTPDSLRKHRPPKTDDKVPVMFFDDHRSCAWLPRTNLRELGDNPTADDLLVSHFAVRANRRKYKGKSWGKSIGEEAEDLAEALDWAKSLAENTDDEEARLAEESKSTAAAGGRKAGKVAKGKRKVGKGAGGRKR</sequence>
<dbReference type="SMART" id="SM00293">
    <property type="entry name" value="PWWP"/>
    <property type="match status" value="1"/>
</dbReference>
<dbReference type="InterPro" id="IPR019542">
    <property type="entry name" value="Enhancer_polycomb-like_N"/>
</dbReference>
<dbReference type="Pfam" id="PF10513">
    <property type="entry name" value="EPL1"/>
    <property type="match status" value="1"/>
</dbReference>
<dbReference type="SUPFAM" id="SSF63748">
    <property type="entry name" value="Tudor/PWWP/MBT"/>
    <property type="match status" value="1"/>
</dbReference>
<dbReference type="InterPro" id="IPR019786">
    <property type="entry name" value="Zinc_finger_PHD-type_CS"/>
</dbReference>
<dbReference type="InterPro" id="IPR001965">
    <property type="entry name" value="Znf_PHD"/>
</dbReference>
<dbReference type="FunFam" id="3.30.40.10:FF:000007">
    <property type="entry name" value="Bromodomain containing 1, isoform CRA_b"/>
    <property type="match status" value="1"/>
</dbReference>
<keyword evidence="2" id="KW-0597">Phosphoprotein</keyword>
<reference evidence="17 18" key="1">
    <citation type="submission" date="2021-12" db="EMBL/GenBank/DDBJ databases">
        <title>High titer production of polyol ester of fatty acids by Rhodotorula paludigena BS15 towards product separation-free biomass refinery.</title>
        <authorList>
            <person name="Mano J."/>
            <person name="Ono H."/>
            <person name="Tanaka T."/>
            <person name="Naito K."/>
            <person name="Sushida H."/>
            <person name="Ike M."/>
            <person name="Tokuyasu K."/>
            <person name="Kitaoka M."/>
        </authorList>
    </citation>
    <scope>NUCLEOTIDE SEQUENCE [LARGE SCALE GENOMIC DNA]</scope>
    <source>
        <strain evidence="17 18">BS15</strain>
    </source>
</reference>
<proteinExistence type="predicted"/>
<dbReference type="CDD" id="cd15492">
    <property type="entry name" value="PHD_BRPF_JADE_like"/>
    <property type="match status" value="1"/>
</dbReference>
<organism evidence="17 18">
    <name type="scientific">Rhodotorula paludigena</name>
    <dbReference type="NCBI Taxonomy" id="86838"/>
    <lineage>
        <taxon>Eukaryota</taxon>
        <taxon>Fungi</taxon>
        <taxon>Dikarya</taxon>
        <taxon>Basidiomycota</taxon>
        <taxon>Pucciniomycotina</taxon>
        <taxon>Microbotryomycetes</taxon>
        <taxon>Sporidiobolales</taxon>
        <taxon>Sporidiobolaceae</taxon>
        <taxon>Rhodotorula</taxon>
    </lineage>
</organism>
<feature type="compositionally biased region" description="Low complexity" evidence="12">
    <location>
        <begin position="315"/>
        <end position="327"/>
    </location>
</feature>
<dbReference type="EMBL" id="BQKY01000004">
    <property type="protein sequence ID" value="GJN89086.1"/>
    <property type="molecule type" value="Genomic_DNA"/>
</dbReference>
<keyword evidence="3" id="KW-0479">Metal-binding</keyword>
<evidence type="ECO:0000256" key="5">
    <source>
        <dbReference type="ARBA" id="ARBA00022771"/>
    </source>
</evidence>
<keyword evidence="4" id="KW-0677">Repeat</keyword>
<keyword evidence="8 10" id="KW-0103">Bromodomain</keyword>
<feature type="compositionally biased region" description="Low complexity" evidence="12">
    <location>
        <begin position="735"/>
        <end position="761"/>
    </location>
</feature>
<dbReference type="GO" id="GO:0005634">
    <property type="term" value="C:nucleus"/>
    <property type="evidence" value="ECO:0007669"/>
    <property type="project" value="UniProtKB-SubCell"/>
</dbReference>
<evidence type="ECO:0000256" key="12">
    <source>
        <dbReference type="SAM" id="MobiDB-lite"/>
    </source>
</evidence>
<dbReference type="PROSITE" id="PS01359">
    <property type="entry name" value="ZF_PHD_1"/>
    <property type="match status" value="1"/>
</dbReference>
<feature type="compositionally biased region" description="Basic and acidic residues" evidence="12">
    <location>
        <begin position="902"/>
        <end position="912"/>
    </location>
</feature>
<keyword evidence="7" id="KW-0007">Acetylation</keyword>
<dbReference type="Proteomes" id="UP001342314">
    <property type="component" value="Unassembled WGS sequence"/>
</dbReference>
<dbReference type="PRINTS" id="PR00503">
    <property type="entry name" value="BROMODOMAIN"/>
</dbReference>
<dbReference type="PANTHER" id="PTHR13793">
    <property type="entry name" value="PHD FINGER PROTEINS"/>
    <property type="match status" value="1"/>
</dbReference>
<gene>
    <name evidence="17" type="ORF">Rhopal_002060-T1</name>
</gene>
<feature type="region of interest" description="Disordered" evidence="12">
    <location>
        <begin position="299"/>
        <end position="327"/>
    </location>
</feature>
<feature type="region of interest" description="Disordered" evidence="12">
    <location>
        <begin position="1065"/>
        <end position="1105"/>
    </location>
</feature>
<dbReference type="Gene3D" id="1.20.920.10">
    <property type="entry name" value="Bromodomain-like"/>
    <property type="match status" value="1"/>
</dbReference>
<dbReference type="AlphaFoldDB" id="A0AAV5G923"/>
<evidence type="ECO:0008006" key="19">
    <source>
        <dbReference type="Google" id="ProtNLM"/>
    </source>
</evidence>
<feature type="domain" description="PWWP" evidence="15">
    <location>
        <begin position="947"/>
        <end position="1014"/>
    </location>
</feature>
<dbReference type="PROSITE" id="PS50014">
    <property type="entry name" value="BROMODOMAIN_2"/>
    <property type="match status" value="1"/>
</dbReference>
<name>A0AAV5G923_9BASI</name>
<dbReference type="Pfam" id="PF13832">
    <property type="entry name" value="zf-HC5HC2H_2"/>
    <property type="match status" value="1"/>
</dbReference>
<evidence type="ECO:0000313" key="17">
    <source>
        <dbReference type="EMBL" id="GJN89086.1"/>
    </source>
</evidence>
<feature type="compositionally biased region" description="Basic and acidic residues" evidence="12">
    <location>
        <begin position="654"/>
        <end position="669"/>
    </location>
</feature>
<feature type="domain" description="Bromo" evidence="13">
    <location>
        <begin position="509"/>
        <end position="579"/>
    </location>
</feature>
<evidence type="ECO:0000256" key="6">
    <source>
        <dbReference type="ARBA" id="ARBA00022833"/>
    </source>
</evidence>
<dbReference type="PROSITE" id="PS00633">
    <property type="entry name" value="BROMODOMAIN_1"/>
    <property type="match status" value="1"/>
</dbReference>
<evidence type="ECO:0000259" key="14">
    <source>
        <dbReference type="PROSITE" id="PS50016"/>
    </source>
</evidence>
<dbReference type="GO" id="GO:0008270">
    <property type="term" value="F:zinc ion binding"/>
    <property type="evidence" value="ECO:0007669"/>
    <property type="project" value="UniProtKB-KW"/>
</dbReference>
<evidence type="ECO:0000256" key="3">
    <source>
        <dbReference type="ARBA" id="ARBA00022723"/>
    </source>
</evidence>
<evidence type="ECO:0000256" key="10">
    <source>
        <dbReference type="PROSITE-ProRule" id="PRU00035"/>
    </source>
</evidence>
<dbReference type="InterPro" id="IPR036427">
    <property type="entry name" value="Bromodomain-like_sf"/>
</dbReference>
<dbReference type="SMART" id="SM00297">
    <property type="entry name" value="BROMO"/>
    <property type="match status" value="1"/>
</dbReference>
<feature type="region of interest" description="Disordered" evidence="12">
    <location>
        <begin position="654"/>
        <end position="928"/>
    </location>
</feature>
<keyword evidence="9" id="KW-0539">Nucleus</keyword>
<evidence type="ECO:0000256" key="2">
    <source>
        <dbReference type="ARBA" id="ARBA00022553"/>
    </source>
</evidence>
<feature type="region of interest" description="Disordered" evidence="12">
    <location>
        <begin position="338"/>
        <end position="357"/>
    </location>
</feature>
<dbReference type="Pfam" id="PF00855">
    <property type="entry name" value="PWWP"/>
    <property type="match status" value="1"/>
</dbReference>
<feature type="compositionally biased region" description="Acidic residues" evidence="12">
    <location>
        <begin position="678"/>
        <end position="694"/>
    </location>
</feature>
<dbReference type="InterPro" id="IPR013083">
    <property type="entry name" value="Znf_RING/FYVE/PHD"/>
</dbReference>
<keyword evidence="5 11" id="KW-0863">Zinc-finger</keyword>
<evidence type="ECO:0000313" key="18">
    <source>
        <dbReference type="Proteomes" id="UP001342314"/>
    </source>
</evidence>
<dbReference type="InterPro" id="IPR001487">
    <property type="entry name" value="Bromodomain"/>
</dbReference>
<keyword evidence="18" id="KW-1185">Reference proteome</keyword>
<evidence type="ECO:0000256" key="7">
    <source>
        <dbReference type="ARBA" id="ARBA00022990"/>
    </source>
</evidence>
<dbReference type="PANTHER" id="PTHR13793:SF107">
    <property type="entry name" value="BROMODOMAIN-CONTAINING PROTEIN HOMOLOG"/>
    <property type="match status" value="1"/>
</dbReference>
<protein>
    <recommendedName>
        <fullName evidence="19">Bromodomain and PHD finger-containing protein 3</fullName>
    </recommendedName>
</protein>
<keyword evidence="6" id="KW-0862">Zinc</keyword>
<dbReference type="PROSITE" id="PS51805">
    <property type="entry name" value="EPHD"/>
    <property type="match status" value="1"/>
</dbReference>
<accession>A0AAV5G923</accession>
<feature type="domain" description="PHD-type" evidence="14">
    <location>
        <begin position="129"/>
        <end position="179"/>
    </location>
</feature>
<dbReference type="InterPro" id="IPR000313">
    <property type="entry name" value="PWWP_dom"/>
</dbReference>
<dbReference type="InterPro" id="IPR018359">
    <property type="entry name" value="Bromodomain_CS"/>
</dbReference>
<evidence type="ECO:0000256" key="11">
    <source>
        <dbReference type="PROSITE-ProRule" id="PRU00146"/>
    </source>
</evidence>
<dbReference type="CDD" id="cd15670">
    <property type="entry name" value="ePHD_BRPF"/>
    <property type="match status" value="1"/>
</dbReference>
<dbReference type="Gene3D" id="3.30.40.10">
    <property type="entry name" value="Zinc/RING finger domain, C3HC4 (zinc finger)"/>
    <property type="match status" value="2"/>
</dbReference>
<dbReference type="InterPro" id="IPR019787">
    <property type="entry name" value="Znf_PHD-finger"/>
</dbReference>
<dbReference type="InterPro" id="IPR050701">
    <property type="entry name" value="Histone_Mod_Regulator"/>
</dbReference>
<dbReference type="GO" id="GO:0006357">
    <property type="term" value="P:regulation of transcription by RNA polymerase II"/>
    <property type="evidence" value="ECO:0007669"/>
    <property type="project" value="TreeGrafter"/>
</dbReference>
<evidence type="ECO:0000256" key="1">
    <source>
        <dbReference type="ARBA" id="ARBA00004123"/>
    </source>
</evidence>
<evidence type="ECO:0000256" key="4">
    <source>
        <dbReference type="ARBA" id="ARBA00022737"/>
    </source>
</evidence>
<dbReference type="Pfam" id="PF00439">
    <property type="entry name" value="Bromodomain"/>
    <property type="match status" value="1"/>
</dbReference>
<evidence type="ECO:0000259" key="13">
    <source>
        <dbReference type="PROSITE" id="PS50014"/>
    </source>
</evidence>
<comment type="caution">
    <text evidence="17">The sequence shown here is derived from an EMBL/GenBank/DDBJ whole genome shotgun (WGS) entry which is preliminary data.</text>
</comment>
<dbReference type="GO" id="GO:0006325">
    <property type="term" value="P:chromatin organization"/>
    <property type="evidence" value="ECO:0007669"/>
    <property type="project" value="UniProtKB-ARBA"/>
</dbReference>
<feature type="compositionally biased region" description="Low complexity" evidence="12">
    <location>
        <begin position="826"/>
        <end position="841"/>
    </location>
</feature>
<evidence type="ECO:0000256" key="9">
    <source>
        <dbReference type="ARBA" id="ARBA00023242"/>
    </source>
</evidence>
<dbReference type="SUPFAM" id="SSF47370">
    <property type="entry name" value="Bromodomain"/>
    <property type="match status" value="1"/>
</dbReference>
<feature type="compositionally biased region" description="Basic residues" evidence="12">
    <location>
        <begin position="1085"/>
        <end position="1105"/>
    </location>
</feature>
<dbReference type="PROSITE" id="PS50016">
    <property type="entry name" value="ZF_PHD_2"/>
    <property type="match status" value="1"/>
</dbReference>
<dbReference type="Pfam" id="PF13831">
    <property type="entry name" value="PHD_2"/>
    <property type="match status" value="1"/>
</dbReference>
<dbReference type="Gene3D" id="2.30.30.140">
    <property type="match status" value="1"/>
</dbReference>
<dbReference type="SMART" id="SM00249">
    <property type="entry name" value="PHD"/>
    <property type="match status" value="2"/>
</dbReference>
<evidence type="ECO:0000256" key="8">
    <source>
        <dbReference type="ARBA" id="ARBA00023117"/>
    </source>
</evidence>
<comment type="subcellular location">
    <subcellularLocation>
        <location evidence="1">Nucleus</location>
    </subcellularLocation>
</comment>
<feature type="compositionally biased region" description="Basic and acidic residues" evidence="12">
    <location>
        <begin position="875"/>
        <end position="887"/>
    </location>
</feature>
<evidence type="ECO:0000259" key="16">
    <source>
        <dbReference type="PROSITE" id="PS51805"/>
    </source>
</evidence>
<feature type="domain" description="PHD-type" evidence="16">
    <location>
        <begin position="183"/>
        <end position="296"/>
    </location>
</feature>
<evidence type="ECO:0000259" key="15">
    <source>
        <dbReference type="PROSITE" id="PS50812"/>
    </source>
</evidence>
<dbReference type="InterPro" id="IPR011011">
    <property type="entry name" value="Znf_FYVE_PHD"/>
</dbReference>
<dbReference type="SUPFAM" id="SSF57903">
    <property type="entry name" value="FYVE/PHD zinc finger"/>
    <property type="match status" value="1"/>
</dbReference>
<dbReference type="FunFam" id="3.30.40.10:FF:000008">
    <property type="entry name" value="Bromodomain containing 1, isoform CRA_a"/>
    <property type="match status" value="1"/>
</dbReference>